<evidence type="ECO:0000256" key="1">
    <source>
        <dbReference type="ARBA" id="ARBA00008876"/>
    </source>
</evidence>
<protein>
    <submittedName>
        <fullName evidence="4">Tartrate/fumarate subfamily Fe-S type hydro-lyase beta subunit</fullName>
    </submittedName>
</protein>
<accession>M1Q1G8</accession>
<dbReference type="PANTHER" id="PTHR43351:SF2">
    <property type="entry name" value="L(+)-TARTRATE DEHYDRATASE SUBUNIT BETA-RELATED"/>
    <property type="match status" value="1"/>
</dbReference>
<dbReference type="AlphaFoldDB" id="M1Q1G8"/>
<dbReference type="GO" id="GO:0016836">
    <property type="term" value="F:hydro-lyase activity"/>
    <property type="evidence" value="ECO:0007669"/>
    <property type="project" value="InterPro"/>
</dbReference>
<sequence length="185" mass="19582">MKQDKAKNLTTTLDEKNISELRAGDIVNISGKMITARDKAYERILELLREGGELPVSLEGEVVYHCGPLVSRVGGGWRVVSAGPTTSGRMDDVQVEFVERTGVKGIVGKGGMGEGVSRRVGELGCVYLGFPGGAGALAARSVVSVEDVFWEDLGVAEALWVLNVESFGPLVVGVDLDGGNIYEGE</sequence>
<comment type="similarity">
    <text evidence="1">Belongs to the class-I fumarase family.</text>
</comment>
<dbReference type="PANTHER" id="PTHR43351">
    <property type="entry name" value="L(+)-TARTRATE DEHYDRATASE SUBUNIT BETA"/>
    <property type="match status" value="1"/>
</dbReference>
<dbReference type="EMBL" id="JX684081">
    <property type="protein sequence ID" value="AGF93087.1"/>
    <property type="molecule type" value="Genomic_DNA"/>
</dbReference>
<dbReference type="Gene3D" id="3.20.130.10">
    <property type="entry name" value="Fe-S hydro-lyase, tartrate dehydratase beta-type, catalytic domain"/>
    <property type="match status" value="1"/>
</dbReference>
<proteinExistence type="inferred from homology"/>
<reference evidence="4" key="1">
    <citation type="journal article" date="2013" name="Syst. Appl. Microbiol.">
        <title>New insights into the archaeal diversity of a hypersaline microbial mat obtained by a metagenomic approach.</title>
        <authorList>
            <person name="Lopez-Lopez A."/>
            <person name="Richter M."/>
            <person name="Pena A."/>
            <person name="Tamames J."/>
            <person name="Rossello-Mora R."/>
        </authorList>
    </citation>
    <scope>NUCLEOTIDE SEQUENCE</scope>
</reference>
<dbReference type="SUPFAM" id="SSF117457">
    <property type="entry name" value="FumA C-terminal domain-like"/>
    <property type="match status" value="1"/>
</dbReference>
<evidence type="ECO:0000313" key="4">
    <source>
        <dbReference type="EMBL" id="AGF93087.1"/>
    </source>
</evidence>
<evidence type="ECO:0000259" key="3">
    <source>
        <dbReference type="Pfam" id="PF05683"/>
    </source>
</evidence>
<dbReference type="InterPro" id="IPR004647">
    <property type="entry name" value="Fe-S_hydro-lyase_TtdB-typ_cat"/>
</dbReference>
<feature type="domain" description="Fe-S hydro-lyase tartrate dehydratase beta-type catalytic" evidence="3">
    <location>
        <begin position="7"/>
        <end position="183"/>
    </location>
</feature>
<name>M1Q1G8_9ZZZZ</name>
<dbReference type="InterPro" id="IPR036660">
    <property type="entry name" value="Fe-S_hydroAse_TtdB_cat_sf"/>
</dbReference>
<evidence type="ECO:0000256" key="2">
    <source>
        <dbReference type="ARBA" id="ARBA00023239"/>
    </source>
</evidence>
<organism evidence="4">
    <name type="scientific">uncultured organism</name>
    <dbReference type="NCBI Taxonomy" id="155900"/>
    <lineage>
        <taxon>unclassified sequences</taxon>
        <taxon>environmental samples</taxon>
    </lineage>
</organism>
<dbReference type="NCBIfam" id="TIGR00723">
    <property type="entry name" value="ttdB_fumA_fumB"/>
    <property type="match status" value="1"/>
</dbReference>
<keyword evidence="2 4" id="KW-0456">Lyase</keyword>
<dbReference type="Pfam" id="PF05683">
    <property type="entry name" value="Fumerase_C"/>
    <property type="match status" value="1"/>
</dbReference>
<gene>
    <name evidence="4" type="ORF">FLSS-9_0019</name>
</gene>